<keyword evidence="1" id="KW-1185">Reference proteome</keyword>
<name>A0A915L1G8_ROMCU</name>
<evidence type="ECO:0000313" key="1">
    <source>
        <dbReference type="Proteomes" id="UP000887565"/>
    </source>
</evidence>
<protein>
    <submittedName>
        <fullName evidence="2">Uncharacterized protein</fullName>
    </submittedName>
</protein>
<dbReference type="AlphaFoldDB" id="A0A915L1G8"/>
<dbReference type="Proteomes" id="UP000887565">
    <property type="component" value="Unplaced"/>
</dbReference>
<dbReference type="WBParaSite" id="nRc.2.0.1.t43598-RA">
    <property type="protein sequence ID" value="nRc.2.0.1.t43598-RA"/>
    <property type="gene ID" value="nRc.2.0.1.g43598"/>
</dbReference>
<proteinExistence type="predicted"/>
<reference evidence="2" key="1">
    <citation type="submission" date="2022-11" db="UniProtKB">
        <authorList>
            <consortium name="WormBaseParasite"/>
        </authorList>
    </citation>
    <scope>IDENTIFICATION</scope>
</reference>
<sequence>MICRRFHSSSYNAKPLDQSALFVYSKKMHFAVKEVAIESDNQNSTSKFSGSEADSAKPMNHLVSQHFNVQTGLIGMVTPIWNWPVMVDETSSMFLAQVSRKHSIYFEMISFRCFGKRSLSIDQEIDAGSLRESPM</sequence>
<organism evidence="1 2">
    <name type="scientific">Romanomermis culicivorax</name>
    <name type="common">Nematode worm</name>
    <dbReference type="NCBI Taxonomy" id="13658"/>
    <lineage>
        <taxon>Eukaryota</taxon>
        <taxon>Metazoa</taxon>
        <taxon>Ecdysozoa</taxon>
        <taxon>Nematoda</taxon>
        <taxon>Enoplea</taxon>
        <taxon>Dorylaimia</taxon>
        <taxon>Mermithida</taxon>
        <taxon>Mermithoidea</taxon>
        <taxon>Mermithidae</taxon>
        <taxon>Romanomermis</taxon>
    </lineage>
</organism>
<accession>A0A915L1G8</accession>
<evidence type="ECO:0000313" key="2">
    <source>
        <dbReference type="WBParaSite" id="nRc.2.0.1.t43598-RA"/>
    </source>
</evidence>